<name>A0A9W8NUY9_9AGAR</name>
<dbReference type="EMBL" id="JANVFU010000012">
    <property type="protein sequence ID" value="KAJ3741248.1"/>
    <property type="molecule type" value="Genomic_DNA"/>
</dbReference>
<protein>
    <submittedName>
        <fullName evidence="1">Uncharacterized protein</fullName>
    </submittedName>
</protein>
<dbReference type="Proteomes" id="UP001142393">
    <property type="component" value="Unassembled WGS sequence"/>
</dbReference>
<dbReference type="AlphaFoldDB" id="A0A9W8NUY9"/>
<accession>A0A9W8NUY9</accession>
<evidence type="ECO:0000313" key="1">
    <source>
        <dbReference type="EMBL" id="KAJ3741248.1"/>
    </source>
</evidence>
<comment type="caution">
    <text evidence="1">The sequence shown here is derived from an EMBL/GenBank/DDBJ whole genome shotgun (WGS) entry which is preliminary data.</text>
</comment>
<gene>
    <name evidence="1" type="ORF">DFH05DRAFT_1505259</name>
</gene>
<sequence length="105" mass="12677">MLWRTFSLLPPLSLIRSLSYYQHLRVKYFFQLKSSNLHTSEQFFFSLIISRHQSRYCHDTKAQELIWVSHREMYQMNTALRRARLNLKFEHAFEGLDPGVVSLLR</sequence>
<keyword evidence="2" id="KW-1185">Reference proteome</keyword>
<reference evidence="1 2" key="1">
    <citation type="journal article" date="2023" name="Proc. Natl. Acad. Sci. U.S.A.">
        <title>A global phylogenomic analysis of the shiitake genus Lentinula.</title>
        <authorList>
            <person name="Sierra-Patev S."/>
            <person name="Min B."/>
            <person name="Naranjo-Ortiz M."/>
            <person name="Looney B."/>
            <person name="Konkel Z."/>
            <person name="Slot J.C."/>
            <person name="Sakamoto Y."/>
            <person name="Steenwyk J.L."/>
            <person name="Rokas A."/>
            <person name="Carro J."/>
            <person name="Camarero S."/>
            <person name="Ferreira P."/>
            <person name="Molpeceres G."/>
            <person name="Ruiz-Duenas F.J."/>
            <person name="Serrano A."/>
            <person name="Henrissat B."/>
            <person name="Drula E."/>
            <person name="Hughes K.W."/>
            <person name="Mata J.L."/>
            <person name="Ishikawa N.K."/>
            <person name="Vargas-Isla R."/>
            <person name="Ushijima S."/>
            <person name="Smith C.A."/>
            <person name="Donoghue J."/>
            <person name="Ahrendt S."/>
            <person name="Andreopoulos W."/>
            <person name="He G."/>
            <person name="LaButti K."/>
            <person name="Lipzen A."/>
            <person name="Ng V."/>
            <person name="Riley R."/>
            <person name="Sandor L."/>
            <person name="Barry K."/>
            <person name="Martinez A.T."/>
            <person name="Xiao Y."/>
            <person name="Gibbons J.G."/>
            <person name="Terashima K."/>
            <person name="Grigoriev I.V."/>
            <person name="Hibbett D."/>
        </authorList>
    </citation>
    <scope>NUCLEOTIDE SEQUENCE [LARGE SCALE GENOMIC DNA]</scope>
    <source>
        <strain evidence="1 2">TFB7810</strain>
    </source>
</reference>
<proteinExistence type="predicted"/>
<organism evidence="1 2">
    <name type="scientific">Lentinula detonsa</name>
    <dbReference type="NCBI Taxonomy" id="2804962"/>
    <lineage>
        <taxon>Eukaryota</taxon>
        <taxon>Fungi</taxon>
        <taxon>Dikarya</taxon>
        <taxon>Basidiomycota</taxon>
        <taxon>Agaricomycotina</taxon>
        <taxon>Agaricomycetes</taxon>
        <taxon>Agaricomycetidae</taxon>
        <taxon>Agaricales</taxon>
        <taxon>Marasmiineae</taxon>
        <taxon>Omphalotaceae</taxon>
        <taxon>Lentinula</taxon>
    </lineage>
</organism>
<evidence type="ECO:0000313" key="2">
    <source>
        <dbReference type="Proteomes" id="UP001142393"/>
    </source>
</evidence>